<evidence type="ECO:0000313" key="3">
    <source>
        <dbReference type="Proteomes" id="UP001311232"/>
    </source>
</evidence>
<protein>
    <submittedName>
        <fullName evidence="2">Uncharacterized protein</fullName>
    </submittedName>
</protein>
<sequence>MPSSLAWCSEATPDELEQLFTCQIKSFRKTSLLYFSPEQMQRIKHMEENYKTAVRLFYCRPPSPTPSHKSSAAAAVEQPVSGLQSAAAAVEQPKSGLQHAAEFPPDTPQPDSRPDTPQPDSRPEPKSASTSSTRRRGRRKRDASGQVIGGPATPQLLLTPLRVSATPQLLRTPLRVPPTPQFLLLVCRPSRGSVRNWSSFWLLNPEMRGSRRKRCRILFLRGSRNSFGL</sequence>
<reference evidence="2 3" key="1">
    <citation type="submission" date="2021-06" db="EMBL/GenBank/DDBJ databases">
        <authorList>
            <person name="Palmer J.M."/>
        </authorList>
    </citation>
    <scope>NUCLEOTIDE SEQUENCE [LARGE SCALE GENOMIC DNA]</scope>
    <source>
        <strain evidence="2 3">MEX-2019</strain>
        <tissue evidence="2">Muscle</tissue>
    </source>
</reference>
<name>A0AAV9RW46_9TELE</name>
<feature type="region of interest" description="Disordered" evidence="1">
    <location>
        <begin position="84"/>
        <end position="153"/>
    </location>
</feature>
<proteinExistence type="predicted"/>
<comment type="caution">
    <text evidence="2">The sequence shown here is derived from an EMBL/GenBank/DDBJ whole genome shotgun (WGS) entry which is preliminary data.</text>
</comment>
<dbReference type="Proteomes" id="UP001311232">
    <property type="component" value="Unassembled WGS sequence"/>
</dbReference>
<accession>A0AAV9RW46</accession>
<dbReference type="AlphaFoldDB" id="A0AAV9RW46"/>
<dbReference type="EMBL" id="JAHHUM010001223">
    <property type="protein sequence ID" value="KAK5613339.1"/>
    <property type="molecule type" value="Genomic_DNA"/>
</dbReference>
<evidence type="ECO:0000256" key="1">
    <source>
        <dbReference type="SAM" id="MobiDB-lite"/>
    </source>
</evidence>
<gene>
    <name evidence="2" type="ORF">CRENBAI_023513</name>
</gene>
<evidence type="ECO:0000313" key="2">
    <source>
        <dbReference type="EMBL" id="KAK5613339.1"/>
    </source>
</evidence>
<organism evidence="2 3">
    <name type="scientific">Crenichthys baileyi</name>
    <name type="common">White River springfish</name>
    <dbReference type="NCBI Taxonomy" id="28760"/>
    <lineage>
        <taxon>Eukaryota</taxon>
        <taxon>Metazoa</taxon>
        <taxon>Chordata</taxon>
        <taxon>Craniata</taxon>
        <taxon>Vertebrata</taxon>
        <taxon>Euteleostomi</taxon>
        <taxon>Actinopterygii</taxon>
        <taxon>Neopterygii</taxon>
        <taxon>Teleostei</taxon>
        <taxon>Neoteleostei</taxon>
        <taxon>Acanthomorphata</taxon>
        <taxon>Ovalentaria</taxon>
        <taxon>Atherinomorphae</taxon>
        <taxon>Cyprinodontiformes</taxon>
        <taxon>Goodeidae</taxon>
        <taxon>Crenichthys</taxon>
    </lineage>
</organism>
<keyword evidence="3" id="KW-1185">Reference proteome</keyword>